<accession>A0A016U870</accession>
<gene>
    <name evidence="1" type="primary">Acey_s0052.g2223</name>
    <name evidence="1" type="ORF">Y032_0052g2223</name>
</gene>
<dbReference type="AlphaFoldDB" id="A0A016U870"/>
<reference evidence="2" key="1">
    <citation type="journal article" date="2015" name="Nat. Genet.">
        <title>The genome and transcriptome of the zoonotic hookworm Ancylostoma ceylanicum identify infection-specific gene families.</title>
        <authorList>
            <person name="Schwarz E.M."/>
            <person name="Hu Y."/>
            <person name="Antoshechkin I."/>
            <person name="Miller M.M."/>
            <person name="Sternberg P.W."/>
            <person name="Aroian R.V."/>
        </authorList>
    </citation>
    <scope>NUCLEOTIDE SEQUENCE</scope>
    <source>
        <strain evidence="2">HY135</strain>
    </source>
</reference>
<dbReference type="EMBL" id="JARK01001388">
    <property type="protein sequence ID" value="EYC11106.1"/>
    <property type="molecule type" value="Genomic_DNA"/>
</dbReference>
<dbReference type="Proteomes" id="UP000024635">
    <property type="component" value="Unassembled WGS sequence"/>
</dbReference>
<evidence type="ECO:0000313" key="1">
    <source>
        <dbReference type="EMBL" id="EYC11106.1"/>
    </source>
</evidence>
<organism evidence="1 2">
    <name type="scientific">Ancylostoma ceylanicum</name>
    <dbReference type="NCBI Taxonomy" id="53326"/>
    <lineage>
        <taxon>Eukaryota</taxon>
        <taxon>Metazoa</taxon>
        <taxon>Ecdysozoa</taxon>
        <taxon>Nematoda</taxon>
        <taxon>Chromadorea</taxon>
        <taxon>Rhabditida</taxon>
        <taxon>Rhabditina</taxon>
        <taxon>Rhabditomorpha</taxon>
        <taxon>Strongyloidea</taxon>
        <taxon>Ancylostomatidae</taxon>
        <taxon>Ancylostomatinae</taxon>
        <taxon>Ancylostoma</taxon>
    </lineage>
</organism>
<evidence type="ECO:0000313" key="2">
    <source>
        <dbReference type="Proteomes" id="UP000024635"/>
    </source>
</evidence>
<protein>
    <submittedName>
        <fullName evidence="1">Uncharacterized protein</fullName>
    </submittedName>
</protein>
<proteinExistence type="predicted"/>
<keyword evidence="2" id="KW-1185">Reference proteome</keyword>
<comment type="caution">
    <text evidence="1">The sequence shown here is derived from an EMBL/GenBank/DDBJ whole genome shotgun (WGS) entry which is preliminary data.</text>
</comment>
<sequence length="91" mass="10311">MFDYSCLHLSDTYPFPLTYPRQPLSCIILDNTCESLIGSQAKLSKRHFSSQSARAAVPVHVYDRCASAVAEKFRDSYRKYAPVPSPMFSML</sequence>
<name>A0A016U870_9BILA</name>